<evidence type="ECO:0000313" key="3">
    <source>
        <dbReference type="Proteomes" id="UP001140949"/>
    </source>
</evidence>
<keyword evidence="3" id="KW-1185">Reference proteome</keyword>
<accession>A0AAX6DWQ4</accession>
<protein>
    <submittedName>
        <fullName evidence="2">Uncharacterized protein</fullName>
    </submittedName>
</protein>
<feature type="compositionally biased region" description="Basic residues" evidence="1">
    <location>
        <begin position="13"/>
        <end position="22"/>
    </location>
</feature>
<proteinExistence type="predicted"/>
<comment type="caution">
    <text evidence="2">The sequence shown here is derived from an EMBL/GenBank/DDBJ whole genome shotgun (WGS) entry which is preliminary data.</text>
</comment>
<reference evidence="2" key="2">
    <citation type="submission" date="2023-04" db="EMBL/GenBank/DDBJ databases">
        <authorList>
            <person name="Bruccoleri R.E."/>
            <person name="Oakeley E.J."/>
            <person name="Faust A.-M."/>
            <person name="Dessus-Babus S."/>
            <person name="Altorfer M."/>
            <person name="Burckhardt D."/>
            <person name="Oertli M."/>
            <person name="Naumann U."/>
            <person name="Petersen F."/>
            <person name="Wong J."/>
        </authorList>
    </citation>
    <scope>NUCLEOTIDE SEQUENCE</scope>
    <source>
        <strain evidence="2">GSM-AAB239-AS_SAM_17_03QT</strain>
        <tissue evidence="2">Leaf</tissue>
    </source>
</reference>
<gene>
    <name evidence="2" type="ORF">M6B38_222785</name>
</gene>
<evidence type="ECO:0000313" key="2">
    <source>
        <dbReference type="EMBL" id="KAJ6796267.1"/>
    </source>
</evidence>
<evidence type="ECO:0000256" key="1">
    <source>
        <dbReference type="SAM" id="MobiDB-lite"/>
    </source>
</evidence>
<dbReference type="AlphaFoldDB" id="A0AAX6DWQ4"/>
<dbReference type="EMBL" id="JANAVB010041418">
    <property type="protein sequence ID" value="KAJ6796267.1"/>
    <property type="molecule type" value="Genomic_DNA"/>
</dbReference>
<reference evidence="2" key="1">
    <citation type="journal article" date="2023" name="GigaByte">
        <title>Genome assembly of the bearded iris, Iris pallida Lam.</title>
        <authorList>
            <person name="Bruccoleri R.E."/>
            <person name="Oakeley E.J."/>
            <person name="Faust A.M.E."/>
            <person name="Altorfer M."/>
            <person name="Dessus-Babus S."/>
            <person name="Burckhardt D."/>
            <person name="Oertli M."/>
            <person name="Naumann U."/>
            <person name="Petersen F."/>
            <person name="Wong J."/>
        </authorList>
    </citation>
    <scope>NUCLEOTIDE SEQUENCE</scope>
    <source>
        <strain evidence="2">GSM-AAB239-AS_SAM_17_03QT</strain>
    </source>
</reference>
<sequence length="136" mass="15282">MLRKNQSALAPRFSRRRLTHARSKGEEIRGPSLSSLNISFSSQTTPCSLTSPVTKDTYHHHLPQFFTHFRTLQVPYYHSLCPLILTLNRPPQSEEALTLSFSFLCPQLENLALDSFSSTISLLSGRSNPNPPITSL</sequence>
<feature type="region of interest" description="Disordered" evidence="1">
    <location>
        <begin position="1"/>
        <end position="29"/>
    </location>
</feature>
<organism evidence="2 3">
    <name type="scientific">Iris pallida</name>
    <name type="common">Sweet iris</name>
    <dbReference type="NCBI Taxonomy" id="29817"/>
    <lineage>
        <taxon>Eukaryota</taxon>
        <taxon>Viridiplantae</taxon>
        <taxon>Streptophyta</taxon>
        <taxon>Embryophyta</taxon>
        <taxon>Tracheophyta</taxon>
        <taxon>Spermatophyta</taxon>
        <taxon>Magnoliopsida</taxon>
        <taxon>Liliopsida</taxon>
        <taxon>Asparagales</taxon>
        <taxon>Iridaceae</taxon>
        <taxon>Iridoideae</taxon>
        <taxon>Irideae</taxon>
        <taxon>Iris</taxon>
    </lineage>
</organism>
<dbReference type="Proteomes" id="UP001140949">
    <property type="component" value="Unassembled WGS sequence"/>
</dbReference>
<name>A0AAX6DWQ4_IRIPA</name>